<feature type="domain" description="HTH araC/xylS-type" evidence="4">
    <location>
        <begin position="155"/>
        <end position="252"/>
    </location>
</feature>
<dbReference type="InterPro" id="IPR046532">
    <property type="entry name" value="DUF6597"/>
</dbReference>
<dbReference type="Pfam" id="PF20240">
    <property type="entry name" value="DUF6597"/>
    <property type="match status" value="1"/>
</dbReference>
<dbReference type="EMBL" id="JAMTCK010000004">
    <property type="protein sequence ID" value="MCP2164993.1"/>
    <property type="molecule type" value="Genomic_DNA"/>
</dbReference>
<dbReference type="GO" id="GO:0003700">
    <property type="term" value="F:DNA-binding transcription factor activity"/>
    <property type="evidence" value="ECO:0007669"/>
    <property type="project" value="InterPro"/>
</dbReference>
<evidence type="ECO:0000313" key="6">
    <source>
        <dbReference type="Proteomes" id="UP001206128"/>
    </source>
</evidence>
<dbReference type="InterPro" id="IPR050204">
    <property type="entry name" value="AraC_XylS_family_regulators"/>
</dbReference>
<reference evidence="5" key="1">
    <citation type="submission" date="2022-06" db="EMBL/GenBank/DDBJ databases">
        <title>Genomic Encyclopedia of Archaeal and Bacterial Type Strains, Phase II (KMG-II): from individual species to whole genera.</title>
        <authorList>
            <person name="Goeker M."/>
        </authorList>
    </citation>
    <scope>NUCLEOTIDE SEQUENCE</scope>
    <source>
        <strain evidence="5">DSM 43935</strain>
    </source>
</reference>
<dbReference type="PANTHER" id="PTHR46796">
    <property type="entry name" value="HTH-TYPE TRANSCRIPTIONAL ACTIVATOR RHAS-RELATED"/>
    <property type="match status" value="1"/>
</dbReference>
<proteinExistence type="predicted"/>
<dbReference type="SMART" id="SM00342">
    <property type="entry name" value="HTH_ARAC"/>
    <property type="match status" value="1"/>
</dbReference>
<dbReference type="Gene3D" id="1.10.10.60">
    <property type="entry name" value="Homeodomain-like"/>
    <property type="match status" value="1"/>
</dbReference>
<dbReference type="Proteomes" id="UP001206128">
    <property type="component" value="Unassembled WGS sequence"/>
</dbReference>
<gene>
    <name evidence="5" type="ORF">LX83_001842</name>
</gene>
<sequence length="258" mass="27294">MSWLAIRAAHTDRVSRYWERTVPSALSSSVVCLWSRSATEDDTAPFRVVPDGCTDLIWVPATGQLLVAGPDTGHQLATARPGRMVGIRFGPGVGPAVLANPGHTLRDLRIPLNDLWPRDQVDQLTEQLALAAGPAEVDAVLVRAVAARLRQRPPDPAAPAIVAGVRRGEPARAVADQLGLSERQLHRRCLAAFGYGPKTLHRVLRFHGALDLARAGVPFADVAATAGYADQAHLSREVKALSGISLGALVGSGTRSGG</sequence>
<evidence type="ECO:0000256" key="2">
    <source>
        <dbReference type="ARBA" id="ARBA00023125"/>
    </source>
</evidence>
<dbReference type="Pfam" id="PF12833">
    <property type="entry name" value="HTH_18"/>
    <property type="match status" value="1"/>
</dbReference>
<organism evidence="5 6">
    <name type="scientific">Goodfellowiella coeruleoviolacea</name>
    <dbReference type="NCBI Taxonomy" id="334858"/>
    <lineage>
        <taxon>Bacteria</taxon>
        <taxon>Bacillati</taxon>
        <taxon>Actinomycetota</taxon>
        <taxon>Actinomycetes</taxon>
        <taxon>Pseudonocardiales</taxon>
        <taxon>Pseudonocardiaceae</taxon>
        <taxon>Goodfellowiella</taxon>
    </lineage>
</organism>
<dbReference type="PANTHER" id="PTHR46796:SF15">
    <property type="entry name" value="BLL1074 PROTEIN"/>
    <property type="match status" value="1"/>
</dbReference>
<dbReference type="PROSITE" id="PS01124">
    <property type="entry name" value="HTH_ARAC_FAMILY_2"/>
    <property type="match status" value="1"/>
</dbReference>
<evidence type="ECO:0000256" key="1">
    <source>
        <dbReference type="ARBA" id="ARBA00023015"/>
    </source>
</evidence>
<keyword evidence="6" id="KW-1185">Reference proteome</keyword>
<protein>
    <submittedName>
        <fullName evidence="5">Helix-turn-helix domain-containing protein</fullName>
    </submittedName>
</protein>
<dbReference type="AlphaFoldDB" id="A0AAE3KK28"/>
<keyword evidence="3" id="KW-0804">Transcription</keyword>
<dbReference type="InterPro" id="IPR018060">
    <property type="entry name" value="HTH_AraC"/>
</dbReference>
<evidence type="ECO:0000313" key="5">
    <source>
        <dbReference type="EMBL" id="MCP2164993.1"/>
    </source>
</evidence>
<evidence type="ECO:0000259" key="4">
    <source>
        <dbReference type="PROSITE" id="PS01124"/>
    </source>
</evidence>
<accession>A0AAE3KK28</accession>
<keyword evidence="2" id="KW-0238">DNA-binding</keyword>
<dbReference type="GO" id="GO:0043565">
    <property type="term" value="F:sequence-specific DNA binding"/>
    <property type="evidence" value="ECO:0007669"/>
    <property type="project" value="InterPro"/>
</dbReference>
<evidence type="ECO:0000256" key="3">
    <source>
        <dbReference type="ARBA" id="ARBA00023163"/>
    </source>
</evidence>
<comment type="caution">
    <text evidence="5">The sequence shown here is derived from an EMBL/GenBank/DDBJ whole genome shotgun (WGS) entry which is preliminary data.</text>
</comment>
<name>A0AAE3KK28_9PSEU</name>
<keyword evidence="1" id="KW-0805">Transcription regulation</keyword>